<dbReference type="EMBL" id="CP034206">
    <property type="protein sequence ID" value="QBZ58153.1"/>
    <property type="molecule type" value="Genomic_DNA"/>
</dbReference>
<dbReference type="PANTHER" id="PTHR33577">
    <property type="entry name" value="STERIGMATOCYSTIN BIOSYNTHESIS PEROXIDASE STCC-RELATED"/>
    <property type="match status" value="1"/>
</dbReference>
<evidence type="ECO:0000256" key="3">
    <source>
        <dbReference type="ARBA" id="ARBA00022617"/>
    </source>
</evidence>
<dbReference type="PANTHER" id="PTHR33577:SF19">
    <property type="entry name" value="HEME HALOPEROXIDASE FAMILY PROFILE DOMAIN-CONTAINING PROTEIN-RELATED"/>
    <property type="match status" value="1"/>
</dbReference>
<accession>A0A4P7N6V4</accession>
<comment type="similarity">
    <text evidence="7">Belongs to the chloroperoxidase family.</text>
</comment>
<dbReference type="InterPro" id="IPR036851">
    <property type="entry name" value="Chloroperoxidase-like_sf"/>
</dbReference>
<evidence type="ECO:0000256" key="1">
    <source>
        <dbReference type="ARBA" id="ARBA00001970"/>
    </source>
</evidence>
<evidence type="ECO:0000256" key="5">
    <source>
        <dbReference type="ARBA" id="ARBA00023002"/>
    </source>
</evidence>
<protein>
    <submittedName>
        <fullName evidence="8">Uncharacterized protein</fullName>
    </submittedName>
</protein>
<dbReference type="Gene3D" id="1.10.489.10">
    <property type="entry name" value="Chloroperoxidase-like"/>
    <property type="match status" value="1"/>
</dbReference>
<keyword evidence="3" id="KW-0349">Heme</keyword>
<evidence type="ECO:0000256" key="7">
    <source>
        <dbReference type="ARBA" id="ARBA00025795"/>
    </source>
</evidence>
<dbReference type="GO" id="GO:0004601">
    <property type="term" value="F:peroxidase activity"/>
    <property type="evidence" value="ECO:0007669"/>
    <property type="project" value="UniProtKB-KW"/>
</dbReference>
<dbReference type="GO" id="GO:0046872">
    <property type="term" value="F:metal ion binding"/>
    <property type="evidence" value="ECO:0007669"/>
    <property type="project" value="UniProtKB-KW"/>
</dbReference>
<dbReference type="Pfam" id="PF01328">
    <property type="entry name" value="Peroxidase_2"/>
    <property type="match status" value="1"/>
</dbReference>
<keyword evidence="6" id="KW-0408">Iron</keyword>
<dbReference type="AlphaFoldDB" id="A0A4P7N6V4"/>
<dbReference type="SUPFAM" id="SSF47571">
    <property type="entry name" value="Cloroperoxidase"/>
    <property type="match status" value="1"/>
</dbReference>
<evidence type="ECO:0000256" key="4">
    <source>
        <dbReference type="ARBA" id="ARBA00022723"/>
    </source>
</evidence>
<evidence type="ECO:0000256" key="2">
    <source>
        <dbReference type="ARBA" id="ARBA00022559"/>
    </source>
</evidence>
<keyword evidence="5" id="KW-0560">Oxidoreductase</keyword>
<proteinExistence type="inferred from homology"/>
<dbReference type="Proteomes" id="UP000294847">
    <property type="component" value="Chromosome 3"/>
</dbReference>
<evidence type="ECO:0000313" key="9">
    <source>
        <dbReference type="Proteomes" id="UP000294847"/>
    </source>
</evidence>
<dbReference type="PROSITE" id="PS51405">
    <property type="entry name" value="HEME_HALOPEROXIDASE"/>
    <property type="match status" value="1"/>
</dbReference>
<evidence type="ECO:0000313" key="8">
    <source>
        <dbReference type="EMBL" id="QBZ58153.1"/>
    </source>
</evidence>
<dbReference type="InterPro" id="IPR000028">
    <property type="entry name" value="Chloroperoxidase"/>
</dbReference>
<evidence type="ECO:0000256" key="6">
    <source>
        <dbReference type="ARBA" id="ARBA00023004"/>
    </source>
</evidence>
<keyword evidence="2" id="KW-0575">Peroxidase</keyword>
<sequence length="257" mass="27915">MYAKQLIVAALTATAAAFPMMASSGAGESMDAMIVARQAPADHQFQAPGANDVRSPCPMLNTLANHGYLPRNGLNIDMPTLKQAFTDGVNLAPDATEFAGKKALVAGDGTRFNLDQLKKHHILEHDGSLSRQDIALGNNLVLDQTIWSKTLQDFPNDQISLTDSARARKNRHAAAKAANKDYDLPLEEQMFTFIESALYQSVFGKGTDGGARKDWVRTLFEQERLPFEQGWSRATSAISTPTVLILTTKIAALTVVV</sequence>
<dbReference type="VEuPathDB" id="FungiDB:M_BR32_EuGene_00120961"/>
<comment type="cofactor">
    <cofactor evidence="1">
        <name>heme b</name>
        <dbReference type="ChEBI" id="CHEBI:60344"/>
    </cofactor>
</comment>
<reference evidence="8 9" key="1">
    <citation type="journal article" date="2019" name="Mol. Biol. Evol.">
        <title>Blast fungal genomes show frequent chromosomal changes, gene gains and losses, and effector gene turnover.</title>
        <authorList>
            <person name="Gomez Luciano L.B."/>
            <person name="Jason Tsai I."/>
            <person name="Chuma I."/>
            <person name="Tosa Y."/>
            <person name="Chen Y.H."/>
            <person name="Li J.Y."/>
            <person name="Li M.Y."/>
            <person name="Jade Lu M.Y."/>
            <person name="Nakayashiki H."/>
            <person name="Li W.H."/>
        </authorList>
    </citation>
    <scope>NUCLEOTIDE SEQUENCE [LARGE SCALE GENOMIC DNA]</scope>
    <source>
        <strain evidence="8">MZ5-1-6</strain>
    </source>
</reference>
<name>A0A4P7N6V4_PYROR</name>
<organism evidence="8 9">
    <name type="scientific">Pyricularia oryzae</name>
    <name type="common">Rice blast fungus</name>
    <name type="synonym">Magnaporthe oryzae</name>
    <dbReference type="NCBI Taxonomy" id="318829"/>
    <lineage>
        <taxon>Eukaryota</taxon>
        <taxon>Fungi</taxon>
        <taxon>Dikarya</taxon>
        <taxon>Ascomycota</taxon>
        <taxon>Pezizomycotina</taxon>
        <taxon>Sordariomycetes</taxon>
        <taxon>Sordariomycetidae</taxon>
        <taxon>Magnaporthales</taxon>
        <taxon>Pyriculariaceae</taxon>
        <taxon>Pyricularia</taxon>
    </lineage>
</organism>
<gene>
    <name evidence="8" type="ORF">PoMZ_03094</name>
</gene>
<keyword evidence="4" id="KW-0479">Metal-binding</keyword>